<dbReference type="AlphaFoldDB" id="A0A7C1CTD4"/>
<dbReference type="InterPro" id="IPR000182">
    <property type="entry name" value="GNAT_dom"/>
</dbReference>
<dbReference type="PROSITE" id="PS51186">
    <property type="entry name" value="GNAT"/>
    <property type="match status" value="1"/>
</dbReference>
<protein>
    <submittedName>
        <fullName evidence="3">GNAT family N-acetyltransferase</fullName>
    </submittedName>
</protein>
<proteinExistence type="predicted"/>
<dbReference type="PANTHER" id="PTHR13947">
    <property type="entry name" value="GNAT FAMILY N-ACETYLTRANSFERASE"/>
    <property type="match status" value="1"/>
</dbReference>
<dbReference type="InterPro" id="IPR050769">
    <property type="entry name" value="NAT_camello-type"/>
</dbReference>
<evidence type="ECO:0000259" key="2">
    <source>
        <dbReference type="PROSITE" id="PS51186"/>
    </source>
</evidence>
<reference evidence="3" key="1">
    <citation type="journal article" date="2020" name="mSystems">
        <title>Genome- and Community-Level Interaction Insights into Carbon Utilization and Element Cycling Functions of Hydrothermarchaeota in Hydrothermal Sediment.</title>
        <authorList>
            <person name="Zhou Z."/>
            <person name="Liu Y."/>
            <person name="Xu W."/>
            <person name="Pan J."/>
            <person name="Luo Z.H."/>
            <person name="Li M."/>
        </authorList>
    </citation>
    <scope>NUCLEOTIDE SEQUENCE [LARGE SCALE GENOMIC DNA]</scope>
    <source>
        <strain evidence="3">SpSt-1179</strain>
    </source>
</reference>
<dbReference type="PANTHER" id="PTHR13947:SF37">
    <property type="entry name" value="LD18367P"/>
    <property type="match status" value="1"/>
</dbReference>
<dbReference type="Gene3D" id="3.40.630.30">
    <property type="match status" value="1"/>
</dbReference>
<dbReference type="Pfam" id="PF00583">
    <property type="entry name" value="Acetyltransf_1"/>
    <property type="match status" value="1"/>
</dbReference>
<dbReference type="InterPro" id="IPR016181">
    <property type="entry name" value="Acyl_CoA_acyltransferase"/>
</dbReference>
<accession>A0A7C1CTD4</accession>
<dbReference type="SUPFAM" id="SSF55729">
    <property type="entry name" value="Acyl-CoA N-acyltransferases (Nat)"/>
    <property type="match status" value="1"/>
</dbReference>
<name>A0A7C1CTD4_9BACT</name>
<dbReference type="CDD" id="cd04301">
    <property type="entry name" value="NAT_SF"/>
    <property type="match status" value="1"/>
</dbReference>
<dbReference type="Proteomes" id="UP000886198">
    <property type="component" value="Unassembled WGS sequence"/>
</dbReference>
<gene>
    <name evidence="3" type="ORF">ENN47_04955</name>
</gene>
<feature type="domain" description="N-acetyltransferase" evidence="2">
    <location>
        <begin position="1"/>
        <end position="139"/>
    </location>
</feature>
<evidence type="ECO:0000256" key="1">
    <source>
        <dbReference type="ARBA" id="ARBA00022679"/>
    </source>
</evidence>
<dbReference type="EMBL" id="DSBT01000134">
    <property type="protein sequence ID" value="HDP77532.1"/>
    <property type="molecule type" value="Genomic_DNA"/>
</dbReference>
<organism evidence="3">
    <name type="scientific">Mesotoga infera</name>
    <dbReference type="NCBI Taxonomy" id="1236046"/>
    <lineage>
        <taxon>Bacteria</taxon>
        <taxon>Thermotogati</taxon>
        <taxon>Thermotogota</taxon>
        <taxon>Thermotogae</taxon>
        <taxon>Kosmotogales</taxon>
        <taxon>Kosmotogaceae</taxon>
        <taxon>Mesotoga</taxon>
    </lineage>
</organism>
<sequence length="146" mass="17397">MKNDSDRWTVDLFLKEFPAPFLKEESYNLLDPFKEHPIAYGAFDSCKELGLILFGREWNNLLRIWDILVWEENRRMGVGKKLMDAARDYAITSGMRRLVLETQNCNYRAISFYLKYGFELAGFDTACYSNEDIERREVRLEFHYLL</sequence>
<dbReference type="GO" id="GO:0008080">
    <property type="term" value="F:N-acetyltransferase activity"/>
    <property type="evidence" value="ECO:0007669"/>
    <property type="project" value="InterPro"/>
</dbReference>
<evidence type="ECO:0000313" key="3">
    <source>
        <dbReference type="EMBL" id="HDP77532.1"/>
    </source>
</evidence>
<comment type="caution">
    <text evidence="3">The sequence shown here is derived from an EMBL/GenBank/DDBJ whole genome shotgun (WGS) entry which is preliminary data.</text>
</comment>
<keyword evidence="1" id="KW-0808">Transferase</keyword>